<dbReference type="OrthoDB" id="3066896at2759"/>
<keyword evidence="2" id="KW-1185">Reference proteome</keyword>
<evidence type="ECO:0000313" key="1">
    <source>
        <dbReference type="EMBL" id="KAF5376358.1"/>
    </source>
</evidence>
<comment type="caution">
    <text evidence="1">The sequence shown here is derived from an EMBL/GenBank/DDBJ whole genome shotgun (WGS) entry which is preliminary data.</text>
</comment>
<name>A0A8H5M0I4_9AGAR</name>
<dbReference type="Proteomes" id="UP000518752">
    <property type="component" value="Unassembled WGS sequence"/>
</dbReference>
<accession>A0A8H5M0I4</accession>
<protein>
    <submittedName>
        <fullName evidence="1">Uncharacterized protein</fullName>
    </submittedName>
</protein>
<organism evidence="1 2">
    <name type="scientific">Collybiopsis confluens</name>
    <dbReference type="NCBI Taxonomy" id="2823264"/>
    <lineage>
        <taxon>Eukaryota</taxon>
        <taxon>Fungi</taxon>
        <taxon>Dikarya</taxon>
        <taxon>Basidiomycota</taxon>
        <taxon>Agaricomycotina</taxon>
        <taxon>Agaricomycetes</taxon>
        <taxon>Agaricomycetidae</taxon>
        <taxon>Agaricales</taxon>
        <taxon>Marasmiineae</taxon>
        <taxon>Omphalotaceae</taxon>
        <taxon>Collybiopsis</taxon>
    </lineage>
</organism>
<evidence type="ECO:0000313" key="2">
    <source>
        <dbReference type="Proteomes" id="UP000518752"/>
    </source>
</evidence>
<dbReference type="EMBL" id="JAACJN010000091">
    <property type="protein sequence ID" value="KAF5376358.1"/>
    <property type="molecule type" value="Genomic_DNA"/>
</dbReference>
<sequence>MYGRFSLTTDELQKSRYKKRSKSRISPSLLMALTTIASVFQIFSGVCDTDSHLGASIKIKGLVPESNDQIYAFIVAKLEETNAFLEPLHQKIMAGGTIDHKRRFRAAYNEYMKYSQLSDGFLTQCNKRGRPQKWFAVLHLDYDRQRAERLKQLRESVLINQDVVIKTSKQIRDELMDIGVITIVSMEDSDSTSIPGEVHEPSTASVEPDMSIQIIPAEVAKELVKVITESLPNEDDIAGSSISGLPICRVNSTESWCGGEMKGAIPLKNWKKHISNVLATNSSSHTYDI</sequence>
<dbReference type="AlphaFoldDB" id="A0A8H5M0I4"/>
<proteinExistence type="predicted"/>
<reference evidence="1 2" key="1">
    <citation type="journal article" date="2020" name="ISME J.">
        <title>Uncovering the hidden diversity of litter-decomposition mechanisms in mushroom-forming fungi.</title>
        <authorList>
            <person name="Floudas D."/>
            <person name="Bentzer J."/>
            <person name="Ahren D."/>
            <person name="Johansson T."/>
            <person name="Persson P."/>
            <person name="Tunlid A."/>
        </authorList>
    </citation>
    <scope>NUCLEOTIDE SEQUENCE [LARGE SCALE GENOMIC DNA]</scope>
    <source>
        <strain evidence="1 2">CBS 406.79</strain>
    </source>
</reference>
<gene>
    <name evidence="1" type="ORF">D9757_008687</name>
</gene>